<reference evidence="3" key="1">
    <citation type="submission" date="2016-02" db="EMBL/GenBank/DDBJ databases">
        <title>Genome sequence of Bacillus trypoxylicola KCTC 13244(T).</title>
        <authorList>
            <person name="Jeong H."/>
            <person name="Park S.-H."/>
            <person name="Choi S.-K."/>
        </authorList>
    </citation>
    <scope>NUCLEOTIDE SEQUENCE [LARGE SCALE GENOMIC DNA]</scope>
    <source>
        <strain evidence="3">KCTC 13244</strain>
    </source>
</reference>
<evidence type="ECO:0000256" key="2">
    <source>
        <dbReference type="SAM" id="Phobius"/>
    </source>
</evidence>
<dbReference type="GO" id="GO:0005975">
    <property type="term" value="P:carbohydrate metabolic process"/>
    <property type="evidence" value="ECO:0007669"/>
    <property type="project" value="InterPro"/>
</dbReference>
<dbReference type="Proteomes" id="UP000075806">
    <property type="component" value="Unassembled WGS sequence"/>
</dbReference>
<feature type="transmembrane region" description="Helical" evidence="2">
    <location>
        <begin position="6"/>
        <end position="25"/>
    </location>
</feature>
<keyword evidence="1" id="KW-0378">Hydrolase</keyword>
<keyword evidence="2" id="KW-1133">Transmembrane helix</keyword>
<dbReference type="Gene3D" id="1.50.10.10">
    <property type="match status" value="1"/>
</dbReference>
<dbReference type="EMBL" id="LTAO01000036">
    <property type="protein sequence ID" value="KYG27653.1"/>
    <property type="molecule type" value="Genomic_DNA"/>
</dbReference>
<proteinExistence type="predicted"/>
<dbReference type="PANTHER" id="PTHR33886">
    <property type="entry name" value="UNSATURATED RHAMNOGALACTURONAN HYDROLASE (EUROFUNG)"/>
    <property type="match status" value="1"/>
</dbReference>
<dbReference type="InterPro" id="IPR052043">
    <property type="entry name" value="PolySaccharide_Degr_Enz"/>
</dbReference>
<dbReference type="RefSeq" id="WP_061949783.1">
    <property type="nucleotide sequence ID" value="NZ_LTAO01000036.1"/>
</dbReference>
<dbReference type="STRING" id="519424.AZF04_10700"/>
<keyword evidence="4" id="KW-1185">Reference proteome</keyword>
<comment type="caution">
    <text evidence="3">The sequence shown here is derived from an EMBL/GenBank/DDBJ whole genome shotgun (WGS) entry which is preliminary data.</text>
</comment>
<gene>
    <name evidence="3" type="ORF">AZF04_10700</name>
</gene>
<dbReference type="InterPro" id="IPR008928">
    <property type="entry name" value="6-hairpin_glycosidase_sf"/>
</dbReference>
<keyword evidence="2" id="KW-0812">Transmembrane</keyword>
<accession>A0A161P8H5</accession>
<dbReference type="PANTHER" id="PTHR33886:SF8">
    <property type="entry name" value="UNSATURATED RHAMNOGALACTURONAN HYDROLASE (EUROFUNG)"/>
    <property type="match status" value="1"/>
</dbReference>
<dbReference type="AlphaFoldDB" id="A0A161P8H5"/>
<evidence type="ECO:0000313" key="4">
    <source>
        <dbReference type="Proteomes" id="UP000075806"/>
    </source>
</evidence>
<evidence type="ECO:0000256" key="1">
    <source>
        <dbReference type="ARBA" id="ARBA00022801"/>
    </source>
</evidence>
<evidence type="ECO:0000313" key="3">
    <source>
        <dbReference type="EMBL" id="KYG27653.1"/>
    </source>
</evidence>
<dbReference type="Pfam" id="PF07470">
    <property type="entry name" value="Glyco_hydro_88"/>
    <property type="match status" value="1"/>
</dbReference>
<dbReference type="OrthoDB" id="9807186at2"/>
<keyword evidence="2" id="KW-0472">Membrane</keyword>
<dbReference type="InterPro" id="IPR012341">
    <property type="entry name" value="6hp_glycosidase-like_sf"/>
</dbReference>
<dbReference type="SUPFAM" id="SSF48208">
    <property type="entry name" value="Six-hairpin glycosidases"/>
    <property type="match status" value="1"/>
</dbReference>
<sequence>MISYLIATFIVLMIIVASFDVVPIFRDWLSRIGIGRFTDRNQWKDKLLKKGKVWLNKTPKMKVTDQTRLVILDKLRGNYSKSTIQHWQEAALILGLLKEMNNNQDNSVQRELNQFILRTFNTSGDWKKRPIHIDGAMLAYAAMKYDSEGKYKKAYDYMWTLIKDHIGEDQTVGYRKSMIDYRYVDTIGFICPFLVCYGLRYGKAECIQLAVRQIKEFSHYGMLQKPFLPCHAYQISSKLPMGIYGWGRGLAWYAIGLLDTWLELPNDYSEKKEIGELLERLATSCKDLQKQDGSWGWVVTRSEARADSSVTAVMAWFLANYHSGSHHTDHQVKKALAYLQAVTRKNGEVDFSQGDTKDIGVYSQLFNVMPFTQGFTIRAQS</sequence>
<protein>
    <recommendedName>
        <fullName evidence="5">Glycosyl hydrolase</fullName>
    </recommendedName>
</protein>
<organism evidence="3 4">
    <name type="scientific">Alkalihalobacillus trypoxylicola</name>
    <dbReference type="NCBI Taxonomy" id="519424"/>
    <lineage>
        <taxon>Bacteria</taxon>
        <taxon>Bacillati</taxon>
        <taxon>Bacillota</taxon>
        <taxon>Bacilli</taxon>
        <taxon>Bacillales</taxon>
        <taxon>Bacillaceae</taxon>
        <taxon>Alkalihalobacillus</taxon>
    </lineage>
</organism>
<evidence type="ECO:0008006" key="5">
    <source>
        <dbReference type="Google" id="ProtNLM"/>
    </source>
</evidence>
<dbReference type="InterPro" id="IPR010905">
    <property type="entry name" value="Glyco_hydro_88"/>
</dbReference>
<name>A0A161P8H5_9BACI</name>
<dbReference type="GO" id="GO:0016787">
    <property type="term" value="F:hydrolase activity"/>
    <property type="evidence" value="ECO:0007669"/>
    <property type="project" value="UniProtKB-KW"/>
</dbReference>